<evidence type="ECO:0000256" key="10">
    <source>
        <dbReference type="PIRSR" id="PIRSR006615-2"/>
    </source>
</evidence>
<dbReference type="EC" id="3.4.17.19" evidence="8"/>
<dbReference type="PRINTS" id="PR00998">
    <property type="entry name" value="CRBOXYPTASET"/>
</dbReference>
<gene>
    <name evidence="11" type="ORF">SAMN05216362_10236</name>
</gene>
<dbReference type="GO" id="GO:0004181">
    <property type="term" value="F:metallocarboxypeptidase activity"/>
    <property type="evidence" value="ECO:0007669"/>
    <property type="project" value="UniProtKB-UniRule"/>
</dbReference>
<keyword evidence="5 8" id="KW-0482">Metalloprotease</keyword>
<comment type="similarity">
    <text evidence="7 8">Belongs to the peptidase M32 family.</text>
</comment>
<evidence type="ECO:0000256" key="2">
    <source>
        <dbReference type="ARBA" id="ARBA00022670"/>
    </source>
</evidence>
<comment type="cofactor">
    <cofactor evidence="9">
        <name>Zn(2+)</name>
        <dbReference type="ChEBI" id="CHEBI:29105"/>
    </cofactor>
    <text evidence="9">Binds 1 zinc ion per subunit.</text>
</comment>
<dbReference type="PANTHER" id="PTHR34217">
    <property type="entry name" value="METAL-DEPENDENT CARBOXYPEPTIDASE"/>
    <property type="match status" value="1"/>
</dbReference>
<accession>A0A1H8ZQV3</accession>
<evidence type="ECO:0000256" key="3">
    <source>
        <dbReference type="ARBA" id="ARBA00022723"/>
    </source>
</evidence>
<dbReference type="PANTHER" id="PTHR34217:SF1">
    <property type="entry name" value="CARBOXYPEPTIDASE 1"/>
    <property type="match status" value="1"/>
</dbReference>
<comment type="catalytic activity">
    <reaction evidence="6 8">
        <text>Release of a C-terminal amino acid with broad specificity, except for -Pro.</text>
        <dbReference type="EC" id="3.4.17.19"/>
    </reaction>
</comment>
<evidence type="ECO:0000256" key="8">
    <source>
        <dbReference type="PIRNR" id="PIRNR006615"/>
    </source>
</evidence>
<name>A0A1H8ZQV3_9BACI</name>
<dbReference type="Gene3D" id="1.10.1370.30">
    <property type="match status" value="1"/>
</dbReference>
<evidence type="ECO:0000256" key="7">
    <source>
        <dbReference type="ARBA" id="ARBA00061580"/>
    </source>
</evidence>
<dbReference type="EMBL" id="FOES01000002">
    <property type="protein sequence ID" value="SEP66068.1"/>
    <property type="molecule type" value="Genomic_DNA"/>
</dbReference>
<dbReference type="PROSITE" id="PS52034">
    <property type="entry name" value="PEPTIDASE_M32"/>
    <property type="match status" value="1"/>
</dbReference>
<comment type="function">
    <text evidence="8">Broad specificity carboxypetidase that releases amino acids sequentially from the C-terminus, including neutral, aromatic, polar and basic residues.</text>
</comment>
<dbReference type="FunFam" id="1.10.1370.30:FF:000003">
    <property type="entry name" value="Thermostable carboxypeptidase 1"/>
    <property type="match status" value="1"/>
</dbReference>
<dbReference type="SUPFAM" id="SSF55486">
    <property type="entry name" value="Metalloproteases ('zincins'), catalytic domain"/>
    <property type="match status" value="1"/>
</dbReference>
<feature type="binding site" evidence="9">
    <location>
        <position position="269"/>
    </location>
    <ligand>
        <name>Zn(2+)</name>
        <dbReference type="ChEBI" id="CHEBI:29105"/>
        <note>catalytic</note>
    </ligand>
</feature>
<dbReference type="GO" id="GO:0006508">
    <property type="term" value="P:proteolysis"/>
    <property type="evidence" value="ECO:0007669"/>
    <property type="project" value="UniProtKB-UniRule"/>
</dbReference>
<organism evidence="11 12">
    <name type="scientific">Piscibacillus halophilus</name>
    <dbReference type="NCBI Taxonomy" id="571933"/>
    <lineage>
        <taxon>Bacteria</taxon>
        <taxon>Bacillati</taxon>
        <taxon>Bacillota</taxon>
        <taxon>Bacilli</taxon>
        <taxon>Bacillales</taxon>
        <taxon>Bacillaceae</taxon>
        <taxon>Piscibacillus</taxon>
    </lineage>
</organism>
<keyword evidence="9" id="KW-0862">Zinc</keyword>
<evidence type="ECO:0000313" key="12">
    <source>
        <dbReference type="Proteomes" id="UP000199427"/>
    </source>
</evidence>
<dbReference type="GO" id="GO:0008270">
    <property type="term" value="F:zinc ion binding"/>
    <property type="evidence" value="ECO:0007669"/>
    <property type="project" value="UniProtKB-ARBA"/>
</dbReference>
<dbReference type="Proteomes" id="UP000199427">
    <property type="component" value="Unassembled WGS sequence"/>
</dbReference>
<dbReference type="STRING" id="571933.SAMN05216362_10236"/>
<dbReference type="CDD" id="cd06460">
    <property type="entry name" value="M32_Taq"/>
    <property type="match status" value="1"/>
</dbReference>
<keyword evidence="2 8" id="KW-0645">Protease</keyword>
<dbReference type="OrthoDB" id="9772308at2"/>
<evidence type="ECO:0000256" key="6">
    <source>
        <dbReference type="ARBA" id="ARBA00052755"/>
    </source>
</evidence>
<evidence type="ECO:0000256" key="1">
    <source>
        <dbReference type="ARBA" id="ARBA00022645"/>
    </source>
</evidence>
<dbReference type="InterPro" id="IPR001333">
    <property type="entry name" value="Peptidase_M32_Taq"/>
</dbReference>
<feature type="binding site" evidence="9">
    <location>
        <position position="265"/>
    </location>
    <ligand>
        <name>Zn(2+)</name>
        <dbReference type="ChEBI" id="CHEBI:29105"/>
        <note>catalytic</note>
    </ligand>
</feature>
<feature type="active site" description="Proton donor/acceptor" evidence="10">
    <location>
        <position position="266"/>
    </location>
</feature>
<evidence type="ECO:0000313" key="11">
    <source>
        <dbReference type="EMBL" id="SEP66068.1"/>
    </source>
</evidence>
<keyword evidence="12" id="KW-1185">Reference proteome</keyword>
<keyword evidence="4 8" id="KW-0378">Hydrolase</keyword>
<sequence length="500" mass="58561">MGTATYTSVEKEFLEYYKQIESYGEAIKLMAWDLRTKAPKKGVQRRSETLSFLSQKVHELKTSDQMKSYIDQLKNSSDPVIKRSVELVEKEYNQSRKIPVEEYKEFVELTSQAESVWTEAREKSDFEMFRPYLEKIVAFNIKFAEYWGYKENRYDALLDNYEPGVTVKTLDQVFPKLRDDLGILIEKVNTSTDKPNTDAILTHFPKEKQEAFALKVLEKMGYDFKAGRLDETVHPFAININHDDVRVTTRYDENDFRMAVFGTVHEGGHALYEQGLNKDLYDTPVCDAVSMGIHESQSLFWENFVGRNETFWDQYYELFLDYAPESFKDIPKHEFYRAINEVKPTFIRIEADEMTYPLHIMIRYELEKGLINEEIEVKDLPQLWNDKMEEYLGIRPEKDADGVLQDVHWSDGSFGYFPSYALGYMYGAQLKTALNQSIDIDEAIRNDDLSPVKHWLNQNIHQKGSMKEPLDLLKEVTGEGLNPDHLIQYLTDKYGQIYNW</sequence>
<reference evidence="11 12" key="1">
    <citation type="submission" date="2016-10" db="EMBL/GenBank/DDBJ databases">
        <authorList>
            <person name="de Groot N.N."/>
        </authorList>
    </citation>
    <scope>NUCLEOTIDE SEQUENCE [LARGE SCALE GENOMIC DNA]</scope>
    <source>
        <strain evidence="11 12">DSM 21633</strain>
    </source>
</reference>
<keyword evidence="1 8" id="KW-0121">Carboxypeptidase</keyword>
<feature type="binding site" evidence="9">
    <location>
        <position position="295"/>
    </location>
    <ligand>
        <name>Zn(2+)</name>
        <dbReference type="ChEBI" id="CHEBI:29105"/>
        <note>catalytic</note>
    </ligand>
</feature>
<proteinExistence type="inferred from homology"/>
<evidence type="ECO:0000256" key="4">
    <source>
        <dbReference type="ARBA" id="ARBA00022801"/>
    </source>
</evidence>
<protein>
    <recommendedName>
        <fullName evidence="8">Metal-dependent carboxypeptidase</fullName>
        <ecNumber evidence="8">3.4.17.19</ecNumber>
    </recommendedName>
</protein>
<dbReference type="RefSeq" id="WP_091772229.1">
    <property type="nucleotide sequence ID" value="NZ_FOES01000002.1"/>
</dbReference>
<dbReference type="PIRSF" id="PIRSF006615">
    <property type="entry name" value="Zn_crbxpep_Taq"/>
    <property type="match status" value="1"/>
</dbReference>
<keyword evidence="3 8" id="KW-0479">Metal-binding</keyword>
<evidence type="ECO:0000256" key="5">
    <source>
        <dbReference type="ARBA" id="ARBA00023049"/>
    </source>
</evidence>
<evidence type="ECO:0000256" key="9">
    <source>
        <dbReference type="PIRSR" id="PIRSR006615-1"/>
    </source>
</evidence>
<dbReference type="AlphaFoldDB" id="A0A1H8ZQV3"/>
<dbReference type="Pfam" id="PF02074">
    <property type="entry name" value="Peptidase_M32"/>
    <property type="match status" value="1"/>
</dbReference>